<dbReference type="GO" id="GO:0030424">
    <property type="term" value="C:axon"/>
    <property type="evidence" value="ECO:0007669"/>
    <property type="project" value="TreeGrafter"/>
</dbReference>
<proteinExistence type="inferred from homology"/>
<dbReference type="PROSITE" id="PS00108">
    <property type="entry name" value="PROTEIN_KINASE_ST"/>
    <property type="match status" value="1"/>
</dbReference>
<dbReference type="PROSITE" id="PS50011">
    <property type="entry name" value="PROTEIN_KINASE_DOM"/>
    <property type="match status" value="1"/>
</dbReference>
<dbReference type="PANTHER" id="PTHR24057">
    <property type="entry name" value="GLYCOGEN SYNTHASE KINASE-3 ALPHA"/>
    <property type="match status" value="1"/>
</dbReference>
<dbReference type="GO" id="GO:0032436">
    <property type="term" value="P:positive regulation of proteasomal ubiquitin-dependent protein catabolic process"/>
    <property type="evidence" value="ECO:0007669"/>
    <property type="project" value="TreeGrafter"/>
</dbReference>
<dbReference type="GO" id="GO:0005634">
    <property type="term" value="C:nucleus"/>
    <property type="evidence" value="ECO:0007669"/>
    <property type="project" value="TreeGrafter"/>
</dbReference>
<dbReference type="Gene3D" id="1.10.510.10">
    <property type="entry name" value="Transferase(Phosphotransferase) domain 1"/>
    <property type="match status" value="1"/>
</dbReference>
<evidence type="ECO:0000313" key="10">
    <source>
        <dbReference type="Proteomes" id="UP001176961"/>
    </source>
</evidence>
<comment type="caution">
    <text evidence="9">The sequence shown here is derived from an EMBL/GenBank/DDBJ whole genome shotgun (WGS) entry which is preliminary data.</text>
</comment>
<feature type="compositionally biased region" description="Low complexity" evidence="7">
    <location>
        <begin position="424"/>
        <end position="435"/>
    </location>
</feature>
<dbReference type="GO" id="GO:0007165">
    <property type="term" value="P:signal transduction"/>
    <property type="evidence" value="ECO:0007669"/>
    <property type="project" value="TreeGrafter"/>
</dbReference>
<dbReference type="SUPFAM" id="SSF56112">
    <property type="entry name" value="Protein kinase-like (PK-like)"/>
    <property type="match status" value="1"/>
</dbReference>
<evidence type="ECO:0000256" key="5">
    <source>
        <dbReference type="ARBA" id="ARBA00022777"/>
    </source>
</evidence>
<keyword evidence="4" id="KW-0547">Nucleotide-binding</keyword>
<evidence type="ECO:0000256" key="2">
    <source>
        <dbReference type="ARBA" id="ARBA00022527"/>
    </source>
</evidence>
<name>A0AA36GZ46_CYLNA</name>
<gene>
    <name evidence="9" type="ORF">CYNAS_LOCUS12804</name>
</gene>
<dbReference type="InterPro" id="IPR050591">
    <property type="entry name" value="GSK-3"/>
</dbReference>
<dbReference type="GO" id="GO:0070507">
    <property type="term" value="P:regulation of microtubule cytoskeleton organization"/>
    <property type="evidence" value="ECO:0007669"/>
    <property type="project" value="TreeGrafter"/>
</dbReference>
<protein>
    <recommendedName>
        <fullName evidence="8">Protein kinase domain-containing protein</fullName>
    </recommendedName>
</protein>
<dbReference type="InterPro" id="IPR000719">
    <property type="entry name" value="Prot_kinase_dom"/>
</dbReference>
<keyword evidence="6" id="KW-0067">ATP-binding</keyword>
<dbReference type="FunFam" id="1.10.510.10:FF:000624">
    <property type="entry name" value="Mitogen-activated protein kinase"/>
    <property type="match status" value="1"/>
</dbReference>
<dbReference type="SMART" id="SM00220">
    <property type="entry name" value="S_TKc"/>
    <property type="match status" value="1"/>
</dbReference>
<evidence type="ECO:0000313" key="9">
    <source>
        <dbReference type="EMBL" id="CAJ0600821.1"/>
    </source>
</evidence>
<dbReference type="InterPro" id="IPR008271">
    <property type="entry name" value="Ser/Thr_kinase_AS"/>
</dbReference>
<evidence type="ECO:0000256" key="6">
    <source>
        <dbReference type="ARBA" id="ARBA00022840"/>
    </source>
</evidence>
<evidence type="ECO:0000256" key="7">
    <source>
        <dbReference type="SAM" id="MobiDB-lite"/>
    </source>
</evidence>
<keyword evidence="5" id="KW-0418">Kinase</keyword>
<dbReference type="EMBL" id="CATQJL010000305">
    <property type="protein sequence ID" value="CAJ0600821.1"/>
    <property type="molecule type" value="Genomic_DNA"/>
</dbReference>
<accession>A0AA36GZ46</accession>
<dbReference type="Proteomes" id="UP001176961">
    <property type="component" value="Unassembled WGS sequence"/>
</dbReference>
<dbReference type="GO" id="GO:0030154">
    <property type="term" value="P:cell differentiation"/>
    <property type="evidence" value="ECO:0007669"/>
    <property type="project" value="TreeGrafter"/>
</dbReference>
<feature type="region of interest" description="Disordered" evidence="7">
    <location>
        <begin position="385"/>
        <end position="435"/>
    </location>
</feature>
<dbReference type="Gene3D" id="3.30.200.20">
    <property type="entry name" value="Phosphorylase Kinase, domain 1"/>
    <property type="match status" value="1"/>
</dbReference>
<keyword evidence="3" id="KW-0808">Transferase</keyword>
<reference evidence="9" key="1">
    <citation type="submission" date="2023-07" db="EMBL/GenBank/DDBJ databases">
        <authorList>
            <consortium name="CYATHOMIX"/>
        </authorList>
    </citation>
    <scope>NUCLEOTIDE SEQUENCE</scope>
    <source>
        <strain evidence="9">N/A</strain>
    </source>
</reference>
<dbReference type="PANTHER" id="PTHR24057:SF18">
    <property type="entry name" value="SERINE_THREONINE-PROTEIN KINASE R03D7.5-RELATED"/>
    <property type="match status" value="1"/>
</dbReference>
<evidence type="ECO:0000259" key="8">
    <source>
        <dbReference type="PROSITE" id="PS50011"/>
    </source>
</evidence>
<dbReference type="GO" id="GO:0090090">
    <property type="term" value="P:negative regulation of canonical Wnt signaling pathway"/>
    <property type="evidence" value="ECO:0007669"/>
    <property type="project" value="TreeGrafter"/>
</dbReference>
<organism evidence="9 10">
    <name type="scientific">Cylicocyclus nassatus</name>
    <name type="common">Nematode worm</name>
    <dbReference type="NCBI Taxonomy" id="53992"/>
    <lineage>
        <taxon>Eukaryota</taxon>
        <taxon>Metazoa</taxon>
        <taxon>Ecdysozoa</taxon>
        <taxon>Nematoda</taxon>
        <taxon>Chromadorea</taxon>
        <taxon>Rhabditida</taxon>
        <taxon>Rhabditina</taxon>
        <taxon>Rhabditomorpha</taxon>
        <taxon>Strongyloidea</taxon>
        <taxon>Strongylidae</taxon>
        <taxon>Cylicocyclus</taxon>
    </lineage>
</organism>
<dbReference type="InterPro" id="IPR011009">
    <property type="entry name" value="Kinase-like_dom_sf"/>
</dbReference>
<comment type="similarity">
    <text evidence="1">Belongs to the protein kinase superfamily. CMGC Ser/Thr protein kinase family. GSK-3 subfamily.</text>
</comment>
<dbReference type="AlphaFoldDB" id="A0AA36GZ46"/>
<keyword evidence="2" id="KW-0723">Serine/threonine-protein kinase</keyword>
<evidence type="ECO:0000256" key="1">
    <source>
        <dbReference type="ARBA" id="ARBA00005527"/>
    </source>
</evidence>
<dbReference type="Pfam" id="PF00069">
    <property type="entry name" value="Pkinase"/>
    <property type="match status" value="1"/>
</dbReference>
<keyword evidence="10" id="KW-1185">Reference proteome</keyword>
<dbReference type="GO" id="GO:0004674">
    <property type="term" value="F:protein serine/threonine kinase activity"/>
    <property type="evidence" value="ECO:0007669"/>
    <property type="project" value="UniProtKB-KW"/>
</dbReference>
<evidence type="ECO:0000256" key="3">
    <source>
        <dbReference type="ARBA" id="ARBA00022679"/>
    </source>
</evidence>
<feature type="domain" description="Protein kinase" evidence="8">
    <location>
        <begin position="42"/>
        <end position="327"/>
    </location>
</feature>
<evidence type="ECO:0000256" key="4">
    <source>
        <dbReference type="ARBA" id="ARBA00022741"/>
    </source>
</evidence>
<dbReference type="GO" id="GO:0005829">
    <property type="term" value="C:cytosol"/>
    <property type="evidence" value="ECO:0007669"/>
    <property type="project" value="TreeGrafter"/>
</dbReference>
<feature type="compositionally biased region" description="Polar residues" evidence="7">
    <location>
        <begin position="405"/>
        <end position="423"/>
    </location>
</feature>
<dbReference type="GO" id="GO:0005524">
    <property type="term" value="F:ATP binding"/>
    <property type="evidence" value="ECO:0007669"/>
    <property type="project" value="UniProtKB-KW"/>
</dbReference>
<sequence length="435" mass="49692">MRVTLVESWPMLPAVLFCMGDPQIVEQPAKEMPEMKTVILKMTNLHLHASGVFSNVYRGTLLEPAPQREIAIKKTWPENRERNFEMIFLTGISRIRHKNIVQMLFAFSNKVGKHKKEICESFVFDFLPDTLASIIKKEKLDTTDIKIYTWQLFSGLRYLSAYQIVHRDIKPMNVLLDHANGLLKIGDFGSAKVVTRLTKSTAYQVTRFYRPPELLLGAEYYNWTVDLWSAGCVVGEMMRGNVIFPGRNGKHQLKLIFTCIGSPTEEDIRMMRVPTRIRFDGRVIVGQGLSKLCPNADKQMIALLEKILVYRPKERLWGPELLKDKAFDSIIQPNAKRKNGQLISSIITAEDVQKVRNDKGSNSNLIMITPAMKKRLDFACDDIPRKPQKQKISSPESDKKDQKIYSRSTRPATDQTQARVETMQQGTDGTQDTAK</sequence>